<dbReference type="InterPro" id="IPR018130">
    <property type="entry name" value="Ribosomal_uS2_CS"/>
</dbReference>
<dbReference type="GO" id="GO:0006412">
    <property type="term" value="P:translation"/>
    <property type="evidence" value="ECO:0007669"/>
    <property type="project" value="InterPro"/>
</dbReference>
<dbReference type="FunCoup" id="K0KLY9">
    <property type="interactions" value="790"/>
</dbReference>
<evidence type="ECO:0000256" key="3">
    <source>
        <dbReference type="ARBA" id="ARBA00023274"/>
    </source>
</evidence>
<evidence type="ECO:0000256" key="4">
    <source>
        <dbReference type="RuleBase" id="RU003631"/>
    </source>
</evidence>
<keyword evidence="2 4" id="KW-0689">Ribosomal protein</keyword>
<keyword evidence="3 4" id="KW-0687">Ribonucleoprotein</keyword>
<evidence type="ECO:0000256" key="5">
    <source>
        <dbReference type="SAM" id="Coils"/>
    </source>
</evidence>
<accession>K0KLY9</accession>
<dbReference type="eggNOG" id="KOG0832">
    <property type="taxonomic scope" value="Eukaryota"/>
</dbReference>
<dbReference type="FunFam" id="3.40.50.10490:FF:000055">
    <property type="entry name" value="Mitochondrial ribosomal protein"/>
    <property type="match status" value="1"/>
</dbReference>
<dbReference type="HOGENOM" id="CLU_040318_4_3_1"/>
<keyword evidence="8" id="KW-1185">Reference proteome</keyword>
<comment type="similarity">
    <text evidence="1 4">Belongs to the universal ribosomal protein uS2 family.</text>
</comment>
<dbReference type="NCBIfam" id="TIGR01011">
    <property type="entry name" value="rpsB_bact"/>
    <property type="match status" value="1"/>
</dbReference>
<dbReference type="InterPro" id="IPR005706">
    <property type="entry name" value="Ribosomal_uS2_bac/mit/plastid"/>
</dbReference>
<evidence type="ECO:0000256" key="2">
    <source>
        <dbReference type="ARBA" id="ARBA00022980"/>
    </source>
</evidence>
<dbReference type="PROSITE" id="PS00962">
    <property type="entry name" value="RIBOSOMAL_S2_1"/>
    <property type="match status" value="1"/>
</dbReference>
<dbReference type="GO" id="GO:0005763">
    <property type="term" value="C:mitochondrial small ribosomal subunit"/>
    <property type="evidence" value="ECO:0007669"/>
    <property type="project" value="TreeGrafter"/>
</dbReference>
<organism evidence="7 8">
    <name type="scientific">Wickerhamomyces ciferrii (strain ATCC 14091 / BCRC 22168 / CBS 111 / JCM 3599 / NBRC 0793 / NRRL Y-1031 F-60-10)</name>
    <name type="common">Yeast</name>
    <name type="synonym">Pichia ciferrii</name>
    <dbReference type="NCBI Taxonomy" id="1206466"/>
    <lineage>
        <taxon>Eukaryota</taxon>
        <taxon>Fungi</taxon>
        <taxon>Dikarya</taxon>
        <taxon>Ascomycota</taxon>
        <taxon>Saccharomycotina</taxon>
        <taxon>Saccharomycetes</taxon>
        <taxon>Phaffomycetales</taxon>
        <taxon>Wickerhamomycetaceae</taxon>
        <taxon>Wickerhamomyces</taxon>
    </lineage>
</organism>
<protein>
    <submittedName>
        <fullName evidence="7">30S ribosomal protein S2</fullName>
    </submittedName>
</protein>
<dbReference type="GO" id="GO:0003735">
    <property type="term" value="F:structural constituent of ribosome"/>
    <property type="evidence" value="ECO:0007669"/>
    <property type="project" value="InterPro"/>
</dbReference>
<dbReference type="Proteomes" id="UP000009328">
    <property type="component" value="Unassembled WGS sequence"/>
</dbReference>
<dbReference type="PANTHER" id="PTHR12534:SF0">
    <property type="entry name" value="SMALL RIBOSOMAL SUBUNIT PROTEIN US2M"/>
    <property type="match status" value="1"/>
</dbReference>
<evidence type="ECO:0000313" key="8">
    <source>
        <dbReference type="Proteomes" id="UP000009328"/>
    </source>
</evidence>
<comment type="caution">
    <text evidence="7">The sequence shown here is derived from an EMBL/GenBank/DDBJ whole genome shotgun (WGS) entry which is preliminary data.</text>
</comment>
<dbReference type="Gene3D" id="3.40.50.10490">
    <property type="entry name" value="Glucose-6-phosphate isomerase like protein, domain 1"/>
    <property type="match status" value="1"/>
</dbReference>
<dbReference type="PROSITE" id="PS00963">
    <property type="entry name" value="RIBOSOMAL_S2_2"/>
    <property type="match status" value="1"/>
</dbReference>
<evidence type="ECO:0000313" key="7">
    <source>
        <dbReference type="EMBL" id="CCH44016.1"/>
    </source>
</evidence>
<dbReference type="SUPFAM" id="SSF52313">
    <property type="entry name" value="Ribosomal protein S2"/>
    <property type="match status" value="1"/>
</dbReference>
<feature type="region of interest" description="Disordered" evidence="6">
    <location>
        <begin position="390"/>
        <end position="411"/>
    </location>
</feature>
<dbReference type="InterPro" id="IPR001865">
    <property type="entry name" value="Ribosomal_uS2"/>
</dbReference>
<dbReference type="InParanoid" id="K0KLY9"/>
<dbReference type="EMBL" id="CAIF01000101">
    <property type="protein sequence ID" value="CCH44016.1"/>
    <property type="molecule type" value="Genomic_DNA"/>
</dbReference>
<proteinExistence type="inferred from homology"/>
<dbReference type="STRING" id="1206466.K0KLY9"/>
<keyword evidence="5" id="KW-0175">Coiled coil</keyword>
<dbReference type="HAMAP" id="MF_00291_B">
    <property type="entry name" value="Ribosomal_uS2_B"/>
    <property type="match status" value="1"/>
</dbReference>
<dbReference type="InterPro" id="IPR023591">
    <property type="entry name" value="Ribosomal_uS2_flav_dom_sf"/>
</dbReference>
<dbReference type="AlphaFoldDB" id="K0KLY9"/>
<dbReference type="Pfam" id="PF00318">
    <property type="entry name" value="Ribosomal_S2"/>
    <property type="match status" value="1"/>
</dbReference>
<gene>
    <name evidence="7" type="ORF">BN7_3573</name>
</gene>
<feature type="coiled-coil region" evidence="5">
    <location>
        <begin position="72"/>
        <end position="99"/>
    </location>
</feature>
<sequence>MFSRRLSDIKRLNTITKDQTINPQLVQDSPVNEQTLAAGTPNQEIVEDSSFVKVPKEEAEKIDQQIIDILFNNGSSNELNSKLAQNKKLKNELQKLFDDLVNDKFLPEKSVQVQKGPNKDFPYLIPSTKEESYTNQELYLRRQHSKSNVDQLGSNLKNVYLPHHDVFYPATIKDVSISKLLAAGVHLGQSTSLYRSSNQPFILGSYKGIHIIDLEQTLTYLRRASKIIEGVSERGGIILYVGTRENLRRPLELAAKRSNGYYVATRWVPGTITNCTEISTWSRHEVDLLNSPTNRSLNADEEKAIVKPDLVVILNPTENRVLVNECIQSRIPTIGLIDTDSEASLVTYPIPGNDDSVRSISLIVGILSKAAEMGAKKRINKIENYKKNQQDFEKRLKDKQKGKSPKEIESN</sequence>
<evidence type="ECO:0000256" key="1">
    <source>
        <dbReference type="ARBA" id="ARBA00006242"/>
    </source>
</evidence>
<evidence type="ECO:0000256" key="6">
    <source>
        <dbReference type="SAM" id="MobiDB-lite"/>
    </source>
</evidence>
<dbReference type="PANTHER" id="PTHR12534">
    <property type="entry name" value="30S RIBOSOMAL PROTEIN S2 PROKARYOTIC AND ORGANELLAR"/>
    <property type="match status" value="1"/>
</dbReference>
<reference evidence="7 8" key="1">
    <citation type="journal article" date="2012" name="Eukaryot. Cell">
        <title>Draft genome sequence of Wickerhamomyces ciferrii NRRL Y-1031 F-60-10.</title>
        <authorList>
            <person name="Schneider J."/>
            <person name="Andrea H."/>
            <person name="Blom J."/>
            <person name="Jaenicke S."/>
            <person name="Ruckert C."/>
            <person name="Schorsch C."/>
            <person name="Szczepanowski R."/>
            <person name="Farwick M."/>
            <person name="Goesmann A."/>
            <person name="Puhler A."/>
            <person name="Schaffer S."/>
            <person name="Tauch A."/>
            <person name="Kohler T."/>
            <person name="Brinkrolf K."/>
        </authorList>
    </citation>
    <scope>NUCLEOTIDE SEQUENCE [LARGE SCALE GENOMIC DNA]</scope>
    <source>
        <strain evidence="8">ATCC 14091 / BCRC 22168 / CBS 111 / JCM 3599 / NBRC 0793 / NRRL Y-1031 F-60-10</strain>
    </source>
</reference>
<name>K0KLY9_WICCF</name>
<dbReference type="PRINTS" id="PR00395">
    <property type="entry name" value="RIBOSOMALS2"/>
</dbReference>
<dbReference type="CDD" id="cd01425">
    <property type="entry name" value="RPS2"/>
    <property type="match status" value="1"/>
</dbReference>